<keyword evidence="5" id="KW-1133">Transmembrane helix</keyword>
<comment type="similarity">
    <text evidence="1 4">Belongs to the glycosyl hydrolase 1 family.</text>
</comment>
<dbReference type="SUPFAM" id="SSF51445">
    <property type="entry name" value="(Trans)glycosidases"/>
    <property type="match status" value="1"/>
</dbReference>
<dbReference type="PANTHER" id="PTHR10353">
    <property type="entry name" value="GLYCOSYL HYDROLASE"/>
    <property type="match status" value="1"/>
</dbReference>
<evidence type="ECO:0000256" key="3">
    <source>
        <dbReference type="ARBA" id="ARBA00023295"/>
    </source>
</evidence>
<protein>
    <submittedName>
        <fullName evidence="6">Uncharacterized protein</fullName>
    </submittedName>
</protein>
<evidence type="ECO:0000256" key="4">
    <source>
        <dbReference type="RuleBase" id="RU003690"/>
    </source>
</evidence>
<dbReference type="Proteomes" id="UP000525078">
    <property type="component" value="Unassembled WGS sequence"/>
</dbReference>
<evidence type="ECO:0000256" key="2">
    <source>
        <dbReference type="ARBA" id="ARBA00022801"/>
    </source>
</evidence>
<proteinExistence type="inferred from homology"/>
<dbReference type="EMBL" id="JAATIP010000288">
    <property type="protein sequence ID" value="KAF4353815.1"/>
    <property type="molecule type" value="Genomic_DNA"/>
</dbReference>
<name>A0A7J6E5U2_CANSA</name>
<evidence type="ECO:0000256" key="1">
    <source>
        <dbReference type="ARBA" id="ARBA00010838"/>
    </source>
</evidence>
<evidence type="ECO:0000313" key="7">
    <source>
        <dbReference type="Proteomes" id="UP000525078"/>
    </source>
</evidence>
<organism evidence="6 7">
    <name type="scientific">Cannabis sativa</name>
    <name type="common">Hemp</name>
    <name type="synonym">Marijuana</name>
    <dbReference type="NCBI Taxonomy" id="3483"/>
    <lineage>
        <taxon>Eukaryota</taxon>
        <taxon>Viridiplantae</taxon>
        <taxon>Streptophyta</taxon>
        <taxon>Embryophyta</taxon>
        <taxon>Tracheophyta</taxon>
        <taxon>Spermatophyta</taxon>
        <taxon>Magnoliopsida</taxon>
        <taxon>eudicotyledons</taxon>
        <taxon>Gunneridae</taxon>
        <taxon>Pentapetalae</taxon>
        <taxon>rosids</taxon>
        <taxon>fabids</taxon>
        <taxon>Rosales</taxon>
        <taxon>Cannabaceae</taxon>
        <taxon>Cannabis</taxon>
    </lineage>
</organism>
<dbReference type="GO" id="GO:0005975">
    <property type="term" value="P:carbohydrate metabolic process"/>
    <property type="evidence" value="ECO:0007669"/>
    <property type="project" value="InterPro"/>
</dbReference>
<reference evidence="6 7" key="1">
    <citation type="journal article" date="2020" name="bioRxiv">
        <title>Sequence and annotation of 42 cannabis genomes reveals extensive copy number variation in cannabinoid synthesis and pathogen resistance genes.</title>
        <authorList>
            <person name="Mckernan K.J."/>
            <person name="Helbert Y."/>
            <person name="Kane L.T."/>
            <person name="Ebling H."/>
            <person name="Zhang L."/>
            <person name="Liu B."/>
            <person name="Eaton Z."/>
            <person name="Mclaughlin S."/>
            <person name="Kingan S."/>
            <person name="Baybayan P."/>
            <person name="Concepcion G."/>
            <person name="Jordan M."/>
            <person name="Riva A."/>
            <person name="Barbazuk W."/>
            <person name="Harkins T."/>
        </authorList>
    </citation>
    <scope>NUCLEOTIDE SEQUENCE [LARGE SCALE GENOMIC DNA]</scope>
    <source>
        <strain evidence="7">cv. Jamaican Lion 4</strain>
        <tissue evidence="6">Leaf</tissue>
    </source>
</reference>
<accession>A0A7J6E5U2</accession>
<dbReference type="InterPro" id="IPR001360">
    <property type="entry name" value="Glyco_hydro_1"/>
</dbReference>
<dbReference type="AlphaFoldDB" id="A0A7J6E5U2"/>
<dbReference type="GO" id="GO:0008422">
    <property type="term" value="F:beta-glucosidase activity"/>
    <property type="evidence" value="ECO:0007669"/>
    <property type="project" value="TreeGrafter"/>
</dbReference>
<evidence type="ECO:0000256" key="5">
    <source>
        <dbReference type="SAM" id="Phobius"/>
    </source>
</evidence>
<dbReference type="InterPro" id="IPR017853">
    <property type="entry name" value="GH"/>
</dbReference>
<keyword evidence="3" id="KW-0326">Glycosidase</keyword>
<dbReference type="Gene3D" id="3.20.20.80">
    <property type="entry name" value="Glycosidases"/>
    <property type="match status" value="1"/>
</dbReference>
<dbReference type="PRINTS" id="PR00131">
    <property type="entry name" value="GLHYDRLASE1"/>
</dbReference>
<feature type="transmembrane region" description="Helical" evidence="5">
    <location>
        <begin position="498"/>
        <end position="522"/>
    </location>
</feature>
<comment type="caution">
    <text evidence="6">The sequence shown here is derived from an EMBL/GenBank/DDBJ whole genome shotgun (WGS) entry which is preliminary data.</text>
</comment>
<dbReference type="PANTHER" id="PTHR10353:SF154">
    <property type="entry name" value="BETA-GLUCOSIDASE 9-RELATED"/>
    <property type="match status" value="1"/>
</dbReference>
<keyword evidence="5" id="KW-0472">Membrane</keyword>
<sequence>MDADRGDQEALENEEMNIKRSDFPNDFAFGVATSAGQIEGSANKGGRTPSVWDTYAAIPGNIEDGSNPSTAIDSYNRYKGSLRGGVNKEGIDHYNNLIDELISNGITPFVTILHFDTPQALEDRYGGFLNGSIVDDFKDYCELLFKTYGDRVKNWITINEPFVVALGYDIGLAPTSRCSLPPPIGPCKAGNSSIEPYIIAHNLILAHARAAKLYKKKFQALQGGQIGITLVGEFIESLNPECLEDKAAAERYVDFLLGWFVEPLVFGEYPLTMRTIVAERLPTFTSKDKNLVKGSVDFIGLNYYTSKYGTNAKPMEPTHYLGDFSVKTSVEKNGIPIGPKATGTNNIYSYPQGLQKLLEFMSQKYQNITIYITENGIPEASVPDRHLEDYVNDDYRIMFILQHLYYVNQAIKNGVNVKGYFYWSLFDSFEGEHGYNTRFGLFFIDYNNNYKRIPKKSAKWLHCFLKHNITQPSTLLEESSMFGSNTTQKNNESPNGTLTTAAVSIIGTFIGFFALFVLPTFCETEEQLMMNQSSFN</sequence>
<evidence type="ECO:0000313" key="6">
    <source>
        <dbReference type="EMBL" id="KAF4353815.1"/>
    </source>
</evidence>
<dbReference type="FunFam" id="3.20.20.80:FF:000020">
    <property type="entry name" value="Beta-glucosidase 12"/>
    <property type="match status" value="1"/>
</dbReference>
<keyword evidence="2" id="KW-0378">Hydrolase</keyword>
<dbReference type="Pfam" id="PF00232">
    <property type="entry name" value="Glyco_hydro_1"/>
    <property type="match status" value="2"/>
</dbReference>
<keyword evidence="5" id="KW-0812">Transmembrane</keyword>
<gene>
    <name evidence="6" type="ORF">F8388_009974</name>
</gene>